<organism evidence="7 8">
    <name type="scientific">Setaria digitata</name>
    <dbReference type="NCBI Taxonomy" id="48799"/>
    <lineage>
        <taxon>Eukaryota</taxon>
        <taxon>Metazoa</taxon>
        <taxon>Ecdysozoa</taxon>
        <taxon>Nematoda</taxon>
        <taxon>Chromadorea</taxon>
        <taxon>Rhabditida</taxon>
        <taxon>Spirurina</taxon>
        <taxon>Spiruromorpha</taxon>
        <taxon>Filarioidea</taxon>
        <taxon>Setariidae</taxon>
        <taxon>Setaria</taxon>
    </lineage>
</organism>
<evidence type="ECO:0000313" key="7">
    <source>
        <dbReference type="Proteomes" id="UP000887581"/>
    </source>
</evidence>
<evidence type="ECO:0000313" key="8">
    <source>
        <dbReference type="WBParaSite" id="sdigi.contig567.g9031.t1"/>
    </source>
</evidence>
<dbReference type="Pfam" id="PF00883">
    <property type="entry name" value="Peptidase_M17"/>
    <property type="match status" value="1"/>
</dbReference>
<sequence length="538" mass="58461">MATLTVKQGIDTELQLSKDTQVLLVGKKKLLKDIRFQDDIMAKFSGFVTSKTWSSLMEEFTGNVTSTIPLHLNLASVIAVADESSRHNAPSNALSIFKELKKSNQTDGTKTTNVTIFWLYLSALPPRSAAQLQKKAEPRRVIKRRAVNVSIVLYALLADVFPSVAAIARCYPLYSRLTKNIVKLENVQIEVIVTSGETLNDRDLLFLQTLTESIRNTARLVDMPHNELNTEQFTAEAIELTKEFSNVSNTVIKGNDLLEKGFGGIYHVGKAASSPPVFACFSYKPSNATKTYALVGKGIVYDTGGMQIKTKTSMPGMKNDMGGAAALLGSFYTLVKLGFKQNLHCLLCIADNAVSHIANRPDDIITLLSGKTVEILNTDAEGRLVLADGVYYAKNMLKADTIIDMATLTGSQGLATGRLHAAILTNSKEWEDRACKAGRSSGDLVHPLPFCPELHFTDLKSPVADMRNSSFNKIQGPGSSLAGLFIASHIDFGTGLNWIHFDIASPVESCGRATGYGPALICALLASDLDVPLLRSLR</sequence>
<dbReference type="GO" id="GO:0006508">
    <property type="term" value="P:proteolysis"/>
    <property type="evidence" value="ECO:0007669"/>
    <property type="project" value="UniProtKB-KW"/>
</dbReference>
<dbReference type="PROSITE" id="PS00631">
    <property type="entry name" value="CYTOSOL_AP"/>
    <property type="match status" value="1"/>
</dbReference>
<evidence type="ECO:0000259" key="6">
    <source>
        <dbReference type="PROSITE" id="PS00631"/>
    </source>
</evidence>
<feature type="transmembrane region" description="Helical" evidence="5">
    <location>
        <begin position="146"/>
        <end position="168"/>
    </location>
</feature>
<keyword evidence="7" id="KW-1185">Reference proteome</keyword>
<dbReference type="PANTHER" id="PTHR11963:SF4">
    <property type="entry name" value="AMINOPEPTIDASE NPEPL1-RELATED"/>
    <property type="match status" value="1"/>
</dbReference>
<accession>A0A915PXX2</accession>
<evidence type="ECO:0000256" key="1">
    <source>
        <dbReference type="ARBA" id="ARBA00009528"/>
    </source>
</evidence>
<dbReference type="InterPro" id="IPR011356">
    <property type="entry name" value="Leucine_aapep/pepB"/>
</dbReference>
<dbReference type="CDD" id="cd00433">
    <property type="entry name" value="Peptidase_M17"/>
    <property type="match status" value="1"/>
</dbReference>
<reference evidence="8" key="1">
    <citation type="submission" date="2022-11" db="UniProtKB">
        <authorList>
            <consortium name="WormBaseParasite"/>
        </authorList>
    </citation>
    <scope>IDENTIFICATION</scope>
</reference>
<proteinExistence type="inferred from homology"/>
<evidence type="ECO:0000256" key="5">
    <source>
        <dbReference type="SAM" id="Phobius"/>
    </source>
</evidence>
<evidence type="ECO:0000256" key="4">
    <source>
        <dbReference type="ARBA" id="ARBA00022801"/>
    </source>
</evidence>
<dbReference type="GO" id="GO:0030145">
    <property type="term" value="F:manganese ion binding"/>
    <property type="evidence" value="ECO:0007669"/>
    <property type="project" value="InterPro"/>
</dbReference>
<dbReference type="PRINTS" id="PR00481">
    <property type="entry name" value="LAMNOPPTDASE"/>
</dbReference>
<dbReference type="GO" id="GO:0005737">
    <property type="term" value="C:cytoplasm"/>
    <property type="evidence" value="ECO:0007669"/>
    <property type="project" value="InterPro"/>
</dbReference>
<dbReference type="WBParaSite" id="sdigi.contig567.g9031.t1">
    <property type="protein sequence ID" value="sdigi.contig567.g9031.t1"/>
    <property type="gene ID" value="sdigi.contig567.g9031"/>
</dbReference>
<keyword evidence="5" id="KW-0472">Membrane</keyword>
<dbReference type="GO" id="GO:0070006">
    <property type="term" value="F:metalloaminopeptidase activity"/>
    <property type="evidence" value="ECO:0007669"/>
    <property type="project" value="InterPro"/>
</dbReference>
<keyword evidence="4" id="KW-0378">Hydrolase</keyword>
<dbReference type="PANTHER" id="PTHR11963">
    <property type="entry name" value="LEUCINE AMINOPEPTIDASE-RELATED"/>
    <property type="match status" value="1"/>
</dbReference>
<dbReference type="InterPro" id="IPR000819">
    <property type="entry name" value="Peptidase_M17_C"/>
</dbReference>
<dbReference type="SUPFAM" id="SSF53187">
    <property type="entry name" value="Zn-dependent exopeptidases"/>
    <property type="match status" value="1"/>
</dbReference>
<name>A0A915PXX2_9BILA</name>
<feature type="domain" description="Cytosol aminopeptidase" evidence="6">
    <location>
        <begin position="377"/>
        <end position="384"/>
    </location>
</feature>
<keyword evidence="5" id="KW-0812">Transmembrane</keyword>
<dbReference type="AlphaFoldDB" id="A0A915PXX2"/>
<comment type="similarity">
    <text evidence="1">Belongs to the peptidase M17 family.</text>
</comment>
<protein>
    <submittedName>
        <fullName evidence="8">Cytosol aminopeptidase domain-containing protein</fullName>
    </submittedName>
</protein>
<evidence type="ECO:0000256" key="3">
    <source>
        <dbReference type="ARBA" id="ARBA00022670"/>
    </source>
</evidence>
<dbReference type="Gene3D" id="3.40.50.10590">
    <property type="entry name" value="Zn-dependent exopeptidases"/>
    <property type="match status" value="2"/>
</dbReference>
<dbReference type="Proteomes" id="UP000887581">
    <property type="component" value="Unplaced"/>
</dbReference>
<evidence type="ECO:0000256" key="2">
    <source>
        <dbReference type="ARBA" id="ARBA00022438"/>
    </source>
</evidence>
<keyword evidence="3" id="KW-0645">Protease</keyword>
<keyword evidence="2" id="KW-0031">Aminopeptidase</keyword>
<keyword evidence="5" id="KW-1133">Transmembrane helix</keyword>
<dbReference type="Gene3D" id="3.40.630.10">
    <property type="entry name" value="Zn peptidases"/>
    <property type="match status" value="1"/>
</dbReference>